<dbReference type="Pfam" id="PF01464">
    <property type="entry name" value="SLT"/>
    <property type="match status" value="1"/>
</dbReference>
<dbReference type="SUPFAM" id="SSF54106">
    <property type="entry name" value="LysM domain"/>
    <property type="match status" value="3"/>
</dbReference>
<dbReference type="SUPFAM" id="SSF53955">
    <property type="entry name" value="Lysozyme-like"/>
    <property type="match status" value="1"/>
</dbReference>
<feature type="compositionally biased region" description="Low complexity" evidence="1">
    <location>
        <begin position="503"/>
        <end position="523"/>
    </location>
</feature>
<evidence type="ECO:0000313" key="4">
    <source>
        <dbReference type="EMBL" id="SDL34892.1"/>
    </source>
</evidence>
<keyword evidence="5" id="KW-1185">Reference proteome</keyword>
<gene>
    <name evidence="4" type="ORF">SAMN05421823_105267</name>
</gene>
<feature type="domain" description="LysM" evidence="3">
    <location>
        <begin position="558"/>
        <end position="601"/>
    </location>
</feature>
<sequence>MTRPFLSGLLTLLCCCSLWAQSVEVDVPTHLQFADLELTLTTSARRKIKADAEALRRSPKFFQIKVDRADAYFPIIDRIFAEEGIPADFRYLVLQESGLISDAVSSSKAVGYWQFKEASATEVGMRVDRHVDERKNIVSSTLGAARYLKRNNAALNNWLTTLLSYNMGLGGARKVSSSRDVGARRVTIDGNTHWYILKFLSHKLAFEDAIGQNQTPPLRIVEYPNAQGKTLKEIAEETNLNYDEVVAYNKWLNTHRVPDDGQYVVALPVPGEAAAPVIAQAEPPVPSTSEPPPAEAETDLKPWGFSGRREPSEPEFYALNGRKAIKARGNDNVATLAMHAKISRQKFMAYNDLRAKDKVQAGHLYYLKKKWKRAKTPTHVVKAGETLWSISQKHGVRLDALMEKNRVKNGYLPIQPGTIISLRKKRKKKDPPVKLLPASAAQPTTPVAETQPTTRPATAATSEVRPTAPPTTEKNQSGAVSVTTKSATSTPEHPDEHPRTAEKATTSPPETATPTSPSPSVEEGTMVVRTDPKPPVEAETQTTPTPPPATEASSVAWTEHVVEKGESLYSISRKYAATIDDLMAWNQLASNNLSIGQTLRIRTETVPDDTRTEASAVQPNAPAESVQIHEVQTGDTLWGVARAYGVTVAQLKSWNHKTDGALTIGEKLVIRREK</sequence>
<dbReference type="InterPro" id="IPR036779">
    <property type="entry name" value="LysM_dom_sf"/>
</dbReference>
<dbReference type="EMBL" id="FNFO01000005">
    <property type="protein sequence ID" value="SDL34892.1"/>
    <property type="molecule type" value="Genomic_DNA"/>
</dbReference>
<dbReference type="STRING" id="1075417.SAMN05421823_105267"/>
<dbReference type="SMART" id="SM00257">
    <property type="entry name" value="LysM"/>
    <property type="match status" value="3"/>
</dbReference>
<dbReference type="InterPro" id="IPR018392">
    <property type="entry name" value="LysM"/>
</dbReference>
<protein>
    <submittedName>
        <fullName evidence="4">Membrane-bound lytic murein transglycosylase D</fullName>
    </submittedName>
</protein>
<feature type="domain" description="LysM" evidence="3">
    <location>
        <begin position="627"/>
        <end position="670"/>
    </location>
</feature>
<evidence type="ECO:0000256" key="1">
    <source>
        <dbReference type="SAM" id="MobiDB-lite"/>
    </source>
</evidence>
<feature type="chain" id="PRO_5011563566" evidence="2">
    <location>
        <begin position="21"/>
        <end position="674"/>
    </location>
</feature>
<feature type="region of interest" description="Disordered" evidence="1">
    <location>
        <begin position="422"/>
        <end position="554"/>
    </location>
</feature>
<feature type="signal peptide" evidence="2">
    <location>
        <begin position="1"/>
        <end position="20"/>
    </location>
</feature>
<reference evidence="4 5" key="1">
    <citation type="submission" date="2016-10" db="EMBL/GenBank/DDBJ databases">
        <authorList>
            <person name="de Groot N.N."/>
        </authorList>
    </citation>
    <scope>NUCLEOTIDE SEQUENCE [LARGE SCALE GENOMIC DNA]</scope>
    <source>
        <strain evidence="4 5">DSM 25186</strain>
    </source>
</reference>
<evidence type="ECO:0000259" key="3">
    <source>
        <dbReference type="PROSITE" id="PS51782"/>
    </source>
</evidence>
<dbReference type="Proteomes" id="UP000198510">
    <property type="component" value="Unassembled WGS sequence"/>
</dbReference>
<dbReference type="Pfam" id="PF01476">
    <property type="entry name" value="LysM"/>
    <property type="match status" value="3"/>
</dbReference>
<keyword evidence="2" id="KW-0732">Signal</keyword>
<dbReference type="PROSITE" id="PS51782">
    <property type="entry name" value="LYSM"/>
    <property type="match status" value="3"/>
</dbReference>
<dbReference type="Gene3D" id="3.10.350.10">
    <property type="entry name" value="LysM domain"/>
    <property type="match status" value="3"/>
</dbReference>
<name>A0A1G9JC74_9BACT</name>
<accession>A0A1G9JC74</accession>
<feature type="compositionally biased region" description="Low complexity" evidence="1">
    <location>
        <begin position="477"/>
        <end position="490"/>
    </location>
</feature>
<evidence type="ECO:0000313" key="5">
    <source>
        <dbReference type="Proteomes" id="UP000198510"/>
    </source>
</evidence>
<dbReference type="RefSeq" id="WP_176956063.1">
    <property type="nucleotide sequence ID" value="NZ_FNFO01000005.1"/>
</dbReference>
<feature type="compositionally biased region" description="Low complexity" evidence="1">
    <location>
        <begin position="448"/>
        <end position="461"/>
    </location>
</feature>
<dbReference type="CDD" id="cd00118">
    <property type="entry name" value="LysM"/>
    <property type="match status" value="3"/>
</dbReference>
<dbReference type="AlphaFoldDB" id="A0A1G9JC74"/>
<dbReference type="GO" id="GO:0008932">
    <property type="term" value="F:lytic endotransglycosylase activity"/>
    <property type="evidence" value="ECO:0007669"/>
    <property type="project" value="TreeGrafter"/>
</dbReference>
<dbReference type="InterPro" id="IPR023346">
    <property type="entry name" value="Lysozyme-like_dom_sf"/>
</dbReference>
<feature type="compositionally biased region" description="Basic and acidic residues" evidence="1">
    <location>
        <begin position="492"/>
        <end position="502"/>
    </location>
</feature>
<feature type="domain" description="LysM" evidence="3">
    <location>
        <begin position="377"/>
        <end position="422"/>
    </location>
</feature>
<feature type="region of interest" description="Disordered" evidence="1">
    <location>
        <begin position="282"/>
        <end position="305"/>
    </location>
</feature>
<dbReference type="Gene3D" id="1.10.530.10">
    <property type="match status" value="1"/>
</dbReference>
<evidence type="ECO:0000256" key="2">
    <source>
        <dbReference type="SAM" id="SignalP"/>
    </source>
</evidence>
<organism evidence="4 5">
    <name type="scientific">Catalinimonas alkaloidigena</name>
    <dbReference type="NCBI Taxonomy" id="1075417"/>
    <lineage>
        <taxon>Bacteria</taxon>
        <taxon>Pseudomonadati</taxon>
        <taxon>Bacteroidota</taxon>
        <taxon>Cytophagia</taxon>
        <taxon>Cytophagales</taxon>
        <taxon>Catalimonadaceae</taxon>
        <taxon>Catalinimonas</taxon>
    </lineage>
</organism>
<proteinExistence type="predicted"/>
<dbReference type="PANTHER" id="PTHR33734:SF22">
    <property type="entry name" value="MEMBRANE-BOUND LYTIC MUREIN TRANSGLYCOSYLASE D"/>
    <property type="match status" value="1"/>
</dbReference>
<dbReference type="InterPro" id="IPR008258">
    <property type="entry name" value="Transglycosylase_SLT_dom_1"/>
</dbReference>
<feature type="compositionally biased region" description="Pro residues" evidence="1">
    <location>
        <begin position="283"/>
        <end position="294"/>
    </location>
</feature>
<dbReference type="CDD" id="cd16894">
    <property type="entry name" value="MltD-like"/>
    <property type="match status" value="1"/>
</dbReference>
<dbReference type="PANTHER" id="PTHR33734">
    <property type="entry name" value="LYSM DOMAIN-CONTAINING GPI-ANCHORED PROTEIN 2"/>
    <property type="match status" value="1"/>
</dbReference>